<sequence length="87" mass="9454">MGNRCDGHEDQVATSAPLQEFGERRTSEFKAGGPEVCDGTALLLIHRPERGRIASSDTPERRHCSGRGCFTAHHIELHPALPVPPQG</sequence>
<protein>
    <submittedName>
        <fullName evidence="2">Uncharacterized protein</fullName>
    </submittedName>
</protein>
<organism evidence="2 3">
    <name type="scientific">Liparis tanakae</name>
    <name type="common">Tanaka's snailfish</name>
    <dbReference type="NCBI Taxonomy" id="230148"/>
    <lineage>
        <taxon>Eukaryota</taxon>
        <taxon>Metazoa</taxon>
        <taxon>Chordata</taxon>
        <taxon>Craniata</taxon>
        <taxon>Vertebrata</taxon>
        <taxon>Euteleostomi</taxon>
        <taxon>Actinopterygii</taxon>
        <taxon>Neopterygii</taxon>
        <taxon>Teleostei</taxon>
        <taxon>Neoteleostei</taxon>
        <taxon>Acanthomorphata</taxon>
        <taxon>Eupercaria</taxon>
        <taxon>Perciformes</taxon>
        <taxon>Cottioidei</taxon>
        <taxon>Cottales</taxon>
        <taxon>Liparidae</taxon>
        <taxon>Liparis</taxon>
    </lineage>
</organism>
<dbReference type="EMBL" id="SRLO01000634">
    <property type="protein sequence ID" value="TNN49994.1"/>
    <property type="molecule type" value="Genomic_DNA"/>
</dbReference>
<proteinExistence type="predicted"/>
<reference evidence="2 3" key="1">
    <citation type="submission" date="2019-03" db="EMBL/GenBank/DDBJ databases">
        <title>First draft genome of Liparis tanakae, snailfish: a comprehensive survey of snailfish specific genes.</title>
        <authorList>
            <person name="Kim W."/>
            <person name="Song I."/>
            <person name="Jeong J.-H."/>
            <person name="Kim D."/>
            <person name="Kim S."/>
            <person name="Ryu S."/>
            <person name="Song J.Y."/>
            <person name="Lee S.K."/>
        </authorList>
    </citation>
    <scope>NUCLEOTIDE SEQUENCE [LARGE SCALE GENOMIC DNA]</scope>
    <source>
        <tissue evidence="2">Muscle</tissue>
    </source>
</reference>
<name>A0A4Z2GB96_9TELE</name>
<evidence type="ECO:0000313" key="3">
    <source>
        <dbReference type="Proteomes" id="UP000314294"/>
    </source>
</evidence>
<evidence type="ECO:0000256" key="1">
    <source>
        <dbReference type="SAM" id="MobiDB-lite"/>
    </source>
</evidence>
<accession>A0A4Z2GB96</accession>
<dbReference type="Proteomes" id="UP000314294">
    <property type="component" value="Unassembled WGS sequence"/>
</dbReference>
<evidence type="ECO:0000313" key="2">
    <source>
        <dbReference type="EMBL" id="TNN49994.1"/>
    </source>
</evidence>
<keyword evidence="3" id="KW-1185">Reference proteome</keyword>
<comment type="caution">
    <text evidence="2">The sequence shown here is derived from an EMBL/GenBank/DDBJ whole genome shotgun (WGS) entry which is preliminary data.</text>
</comment>
<dbReference type="AlphaFoldDB" id="A0A4Z2GB96"/>
<gene>
    <name evidence="2" type="ORF">EYF80_039802</name>
</gene>
<feature type="compositionally biased region" description="Basic and acidic residues" evidence="1">
    <location>
        <begin position="1"/>
        <end position="11"/>
    </location>
</feature>
<feature type="region of interest" description="Disordered" evidence="1">
    <location>
        <begin position="1"/>
        <end position="20"/>
    </location>
</feature>